<reference evidence="1 2" key="1">
    <citation type="submission" date="2016-04" db="EMBL/GenBank/DDBJ databases">
        <title>A degradative enzymes factory behind the ericoid mycorrhizal symbiosis.</title>
        <authorList>
            <consortium name="DOE Joint Genome Institute"/>
            <person name="Martino E."/>
            <person name="Morin E."/>
            <person name="Grelet G."/>
            <person name="Kuo A."/>
            <person name="Kohler A."/>
            <person name="Daghino S."/>
            <person name="Barry K."/>
            <person name="Choi C."/>
            <person name="Cichocki N."/>
            <person name="Clum A."/>
            <person name="Copeland A."/>
            <person name="Hainaut M."/>
            <person name="Haridas S."/>
            <person name="Labutti K."/>
            <person name="Lindquist E."/>
            <person name="Lipzen A."/>
            <person name="Khouja H.-R."/>
            <person name="Murat C."/>
            <person name="Ohm R."/>
            <person name="Olson A."/>
            <person name="Spatafora J."/>
            <person name="Veneault-Fourrey C."/>
            <person name="Henrissat B."/>
            <person name="Grigoriev I."/>
            <person name="Martin F."/>
            <person name="Perotto S."/>
        </authorList>
    </citation>
    <scope>NUCLEOTIDE SEQUENCE [LARGE SCALE GENOMIC DNA]</scope>
    <source>
        <strain evidence="1 2">E</strain>
    </source>
</reference>
<dbReference type="EMBL" id="KZ613921">
    <property type="protein sequence ID" value="PMD49270.1"/>
    <property type="molecule type" value="Genomic_DNA"/>
</dbReference>
<name>A0A2J6SET7_9HELO</name>
<dbReference type="InParanoid" id="A0A2J6SET7"/>
<evidence type="ECO:0000313" key="1">
    <source>
        <dbReference type="EMBL" id="PMD49270.1"/>
    </source>
</evidence>
<protein>
    <submittedName>
        <fullName evidence="1">Uncharacterized protein</fullName>
    </submittedName>
</protein>
<sequence length="159" mass="17244">MAGIYANAYVKAILSGNGWDANRSLRGIQGVTSPRQFPGNAFLTSGAYVSIPIGNVGMQQNRVARNITVDNPAPASRLENISPWQLESNFFATPHVRQYVALVNDHSRLSAMRSPFSGTGIFILMCPFFGNQGSLRKGVAIPRTERIHLAGQEQGGKAR</sequence>
<dbReference type="GeneID" id="36592380"/>
<dbReference type="RefSeq" id="XP_024726174.1">
    <property type="nucleotide sequence ID" value="XM_024884303.1"/>
</dbReference>
<proteinExistence type="predicted"/>
<gene>
    <name evidence="1" type="ORF">K444DRAFT_638774</name>
</gene>
<dbReference type="AlphaFoldDB" id="A0A2J6SET7"/>
<organism evidence="1 2">
    <name type="scientific">Hyaloscypha bicolor E</name>
    <dbReference type="NCBI Taxonomy" id="1095630"/>
    <lineage>
        <taxon>Eukaryota</taxon>
        <taxon>Fungi</taxon>
        <taxon>Dikarya</taxon>
        <taxon>Ascomycota</taxon>
        <taxon>Pezizomycotina</taxon>
        <taxon>Leotiomycetes</taxon>
        <taxon>Helotiales</taxon>
        <taxon>Hyaloscyphaceae</taxon>
        <taxon>Hyaloscypha</taxon>
        <taxon>Hyaloscypha bicolor</taxon>
    </lineage>
</organism>
<evidence type="ECO:0000313" key="2">
    <source>
        <dbReference type="Proteomes" id="UP000235371"/>
    </source>
</evidence>
<keyword evidence="2" id="KW-1185">Reference proteome</keyword>
<dbReference type="Proteomes" id="UP000235371">
    <property type="component" value="Unassembled WGS sequence"/>
</dbReference>
<accession>A0A2J6SET7</accession>